<accession>A0A8H6VWY5</accession>
<protein>
    <submittedName>
        <fullName evidence="1">Uncharacterized protein</fullName>
    </submittedName>
</protein>
<evidence type="ECO:0000313" key="1">
    <source>
        <dbReference type="EMBL" id="KAF7297119.1"/>
    </source>
</evidence>
<dbReference type="GeneID" id="59348582"/>
<dbReference type="RefSeq" id="XP_037217478.1">
    <property type="nucleotide sequence ID" value="XM_037366066.1"/>
</dbReference>
<proteinExistence type="predicted"/>
<dbReference type="AlphaFoldDB" id="A0A8H6VWY5"/>
<name>A0A8H6VWY5_9AGAR</name>
<reference evidence="1" key="1">
    <citation type="submission" date="2020-05" db="EMBL/GenBank/DDBJ databases">
        <title>Mycena genomes resolve the evolution of fungal bioluminescence.</title>
        <authorList>
            <person name="Tsai I.J."/>
        </authorList>
    </citation>
    <scope>NUCLEOTIDE SEQUENCE</scope>
    <source>
        <strain evidence="1">171206Taipei</strain>
    </source>
</reference>
<sequence>MSGISMDCQFSFGPNGAFFVKSSTLWAWSDHKLPEPLRSVLEDTNNPLHCKQPHDVAFAIEPGVYSMYWTTKANQEMYEADYLPSYYSKLAAFIANKSARTTFGPNHSYFSTTESGLSWQNLPDVLETTILNRIRIGRPHTVALGVQGAWIVLFEDGHISFSVPQLQNLYPNVFALIHNAEENKKRKGIAYVALNPFATGQYFMAFGDGSSLFTLPNEMHREVQGVAATIRPLPAGNSGGGNDAAGLMVASAKFQLAVQQNMAMQSLFYPRY</sequence>
<dbReference type="OrthoDB" id="2928749at2759"/>
<dbReference type="Proteomes" id="UP000636479">
    <property type="component" value="Unassembled WGS sequence"/>
</dbReference>
<keyword evidence="2" id="KW-1185">Reference proteome</keyword>
<evidence type="ECO:0000313" key="2">
    <source>
        <dbReference type="Proteomes" id="UP000636479"/>
    </source>
</evidence>
<dbReference type="EMBL" id="JACAZF010000008">
    <property type="protein sequence ID" value="KAF7297119.1"/>
    <property type="molecule type" value="Genomic_DNA"/>
</dbReference>
<gene>
    <name evidence="1" type="ORF">MIND_00944800</name>
</gene>
<comment type="caution">
    <text evidence="1">The sequence shown here is derived from an EMBL/GenBank/DDBJ whole genome shotgun (WGS) entry which is preliminary data.</text>
</comment>
<organism evidence="1 2">
    <name type="scientific">Mycena indigotica</name>
    <dbReference type="NCBI Taxonomy" id="2126181"/>
    <lineage>
        <taxon>Eukaryota</taxon>
        <taxon>Fungi</taxon>
        <taxon>Dikarya</taxon>
        <taxon>Basidiomycota</taxon>
        <taxon>Agaricomycotina</taxon>
        <taxon>Agaricomycetes</taxon>
        <taxon>Agaricomycetidae</taxon>
        <taxon>Agaricales</taxon>
        <taxon>Marasmiineae</taxon>
        <taxon>Mycenaceae</taxon>
        <taxon>Mycena</taxon>
    </lineage>
</organism>